<feature type="domain" description="AB hydrolase-1" evidence="3">
    <location>
        <begin position="50"/>
        <end position="204"/>
    </location>
</feature>
<proteinExistence type="inferred from homology"/>
<dbReference type="SUPFAM" id="SSF53474">
    <property type="entry name" value="alpha/beta-Hydrolases"/>
    <property type="match status" value="1"/>
</dbReference>
<gene>
    <name evidence="4" type="ORF">KC729_10440</name>
</gene>
<dbReference type="Proteomes" id="UP000697710">
    <property type="component" value="Unassembled WGS sequence"/>
</dbReference>
<comment type="caution">
    <text evidence="4">The sequence shown here is derived from an EMBL/GenBank/DDBJ whole genome shotgun (WGS) entry which is preliminary data.</text>
</comment>
<accession>A0A956M1E5</accession>
<organism evidence="4 5">
    <name type="scientific">Eiseniibacteriota bacterium</name>
    <dbReference type="NCBI Taxonomy" id="2212470"/>
    <lineage>
        <taxon>Bacteria</taxon>
        <taxon>Candidatus Eiseniibacteriota</taxon>
    </lineage>
</organism>
<dbReference type="PANTHER" id="PTHR43248:SF2">
    <property type="entry name" value="PROLYL AMINOPEPTIDASE"/>
    <property type="match status" value="1"/>
</dbReference>
<keyword evidence="2 4" id="KW-0378">Hydrolase</keyword>
<evidence type="ECO:0000256" key="2">
    <source>
        <dbReference type="ARBA" id="ARBA00022801"/>
    </source>
</evidence>
<dbReference type="Gene3D" id="3.40.50.1820">
    <property type="entry name" value="alpha/beta hydrolase"/>
    <property type="match status" value="1"/>
</dbReference>
<protein>
    <submittedName>
        <fullName evidence="4">Alpha/beta fold hydrolase</fullName>
    </submittedName>
</protein>
<dbReference type="EMBL" id="JAGQHR010000298">
    <property type="protein sequence ID" value="MCA9728091.1"/>
    <property type="molecule type" value="Genomic_DNA"/>
</dbReference>
<name>A0A956M1E5_UNCEI</name>
<sequence>MQLVTHCIPGLELVSHRFELPLDHADPSKGAIAVFAREVRDPGPDGRDRPWLIFLQGGPGFASPRPMGASGWIKRAIREFRVLLLDQRGTGLSTPIHASTVQSLGSAENIAAYLRHFRADAIVRDAEAIRRELAGGEPWTALGQSFGGFCVTHYLSAAPEGLAAALLTGGLPPLTASADDVYRATFRRVLSRNRRYFERYPEDQEILQRLVTQLRDHRVDLPSGGPLTPRKLQQLGFAFGMSDGFETVHYLLEEAFVDGPNGAEPSFAFLRGVDNQLPFETNPLFAVLHEPCYAQGSATLWAAERMRQEMPELEIAHDRPFLFTGEMIFPWMLDEYPRLQPLKAAAHILAEDAHWPRLYDPARLAQNRVPAAAAIYHDDMYVERRFSEEAADSIRGLRTWITNEYDHNGLRADGEKILDRLLAMAHGRE</sequence>
<dbReference type="AlphaFoldDB" id="A0A956M1E5"/>
<dbReference type="InterPro" id="IPR000073">
    <property type="entry name" value="AB_hydrolase_1"/>
</dbReference>
<dbReference type="GO" id="GO:0008233">
    <property type="term" value="F:peptidase activity"/>
    <property type="evidence" value="ECO:0007669"/>
    <property type="project" value="InterPro"/>
</dbReference>
<reference evidence="4" key="2">
    <citation type="journal article" date="2021" name="Microbiome">
        <title>Successional dynamics and alternative stable states in a saline activated sludge microbial community over 9 years.</title>
        <authorList>
            <person name="Wang Y."/>
            <person name="Ye J."/>
            <person name="Ju F."/>
            <person name="Liu L."/>
            <person name="Boyd J.A."/>
            <person name="Deng Y."/>
            <person name="Parks D.H."/>
            <person name="Jiang X."/>
            <person name="Yin X."/>
            <person name="Woodcroft B.J."/>
            <person name="Tyson G.W."/>
            <person name="Hugenholtz P."/>
            <person name="Polz M.F."/>
            <person name="Zhang T."/>
        </authorList>
    </citation>
    <scope>NUCLEOTIDE SEQUENCE</scope>
    <source>
        <strain evidence="4">HKST-UBA01</strain>
    </source>
</reference>
<evidence type="ECO:0000256" key="1">
    <source>
        <dbReference type="ARBA" id="ARBA00010088"/>
    </source>
</evidence>
<dbReference type="InterPro" id="IPR051601">
    <property type="entry name" value="Serine_prot/Carboxylest_S33"/>
</dbReference>
<reference evidence="4" key="1">
    <citation type="submission" date="2020-04" db="EMBL/GenBank/DDBJ databases">
        <authorList>
            <person name="Zhang T."/>
        </authorList>
    </citation>
    <scope>NUCLEOTIDE SEQUENCE</scope>
    <source>
        <strain evidence="4">HKST-UBA01</strain>
    </source>
</reference>
<dbReference type="PANTHER" id="PTHR43248">
    <property type="entry name" value="2-SUCCINYL-6-HYDROXY-2,4-CYCLOHEXADIENE-1-CARBOXYLATE SYNTHASE"/>
    <property type="match status" value="1"/>
</dbReference>
<comment type="similarity">
    <text evidence="1">Belongs to the peptidase S33 family.</text>
</comment>
<evidence type="ECO:0000313" key="5">
    <source>
        <dbReference type="Proteomes" id="UP000697710"/>
    </source>
</evidence>
<dbReference type="InterPro" id="IPR029058">
    <property type="entry name" value="AB_hydrolase_fold"/>
</dbReference>
<dbReference type="PRINTS" id="PR00793">
    <property type="entry name" value="PROAMNOPTASE"/>
</dbReference>
<dbReference type="InterPro" id="IPR002410">
    <property type="entry name" value="Peptidase_S33"/>
</dbReference>
<evidence type="ECO:0000259" key="3">
    <source>
        <dbReference type="Pfam" id="PF00561"/>
    </source>
</evidence>
<dbReference type="Pfam" id="PF00561">
    <property type="entry name" value="Abhydrolase_1"/>
    <property type="match status" value="1"/>
</dbReference>
<dbReference type="GO" id="GO:0006508">
    <property type="term" value="P:proteolysis"/>
    <property type="evidence" value="ECO:0007669"/>
    <property type="project" value="InterPro"/>
</dbReference>
<evidence type="ECO:0000313" key="4">
    <source>
        <dbReference type="EMBL" id="MCA9728091.1"/>
    </source>
</evidence>